<reference evidence="3 4" key="1">
    <citation type="journal article" date="2011" name="Science">
        <title>Comparative functional genomics of the fission yeasts.</title>
        <authorList>
            <person name="Rhind N."/>
            <person name="Chen Z."/>
            <person name="Yassour M."/>
            <person name="Thompson D.A."/>
            <person name="Haas B.J."/>
            <person name="Habib N."/>
            <person name="Wapinski I."/>
            <person name="Roy S."/>
            <person name="Lin M.F."/>
            <person name="Heiman D.I."/>
            <person name="Young S.K."/>
            <person name="Furuya K."/>
            <person name="Guo Y."/>
            <person name="Pidoux A."/>
            <person name="Chen H.M."/>
            <person name="Robbertse B."/>
            <person name="Goldberg J.M."/>
            <person name="Aoki K."/>
            <person name="Bayne E.H."/>
            <person name="Berlin A.M."/>
            <person name="Desjardins C.A."/>
            <person name="Dobbs E."/>
            <person name="Dukaj L."/>
            <person name="Fan L."/>
            <person name="FitzGerald M.G."/>
            <person name="French C."/>
            <person name="Gujja S."/>
            <person name="Hansen K."/>
            <person name="Keifenheim D."/>
            <person name="Levin J.Z."/>
            <person name="Mosher R.A."/>
            <person name="Mueller C.A."/>
            <person name="Pfiffner J."/>
            <person name="Priest M."/>
            <person name="Russ C."/>
            <person name="Smialowska A."/>
            <person name="Swoboda P."/>
            <person name="Sykes S.M."/>
            <person name="Vaughn M."/>
            <person name="Vengrova S."/>
            <person name="Yoder R."/>
            <person name="Zeng Q."/>
            <person name="Allshire R."/>
            <person name="Baulcombe D."/>
            <person name="Birren B.W."/>
            <person name="Brown W."/>
            <person name="Ekwall K."/>
            <person name="Kellis M."/>
            <person name="Leatherwood J."/>
            <person name="Levin H."/>
            <person name="Margalit H."/>
            <person name="Martienssen R."/>
            <person name="Nieduszynski C.A."/>
            <person name="Spatafora J.W."/>
            <person name="Friedman N."/>
            <person name="Dalgaard J.Z."/>
            <person name="Baumann P."/>
            <person name="Niki H."/>
            <person name="Regev A."/>
            <person name="Nusbaum C."/>
        </authorList>
    </citation>
    <scope>NUCLEOTIDE SEQUENCE [LARGE SCALE GENOMIC DNA]</scope>
    <source>
        <strain evidence="4">OY26 / ATCC MYA-4695 / CBS 11777 / NBRC 106824 / NRRL Y48691</strain>
    </source>
</reference>
<comment type="similarity">
    <text evidence="1">Belongs to the UPF0612 family.</text>
</comment>
<keyword evidence="4" id="KW-1185">Reference proteome</keyword>
<evidence type="ECO:0000313" key="4">
    <source>
        <dbReference type="Proteomes" id="UP000015464"/>
    </source>
</evidence>
<dbReference type="RefSeq" id="XP_013023603.1">
    <property type="nucleotide sequence ID" value="XM_013168149.1"/>
</dbReference>
<dbReference type="Proteomes" id="UP000015464">
    <property type="component" value="Unassembled WGS sequence"/>
</dbReference>
<dbReference type="GeneID" id="25039334"/>
<proteinExistence type="inferred from homology"/>
<dbReference type="EMBL" id="KE546990">
    <property type="protein sequence ID" value="EPY51574.1"/>
    <property type="molecule type" value="Genomic_DNA"/>
</dbReference>
<accession>S9VZF7</accession>
<organism evidence="3 4">
    <name type="scientific">Schizosaccharomyces cryophilus (strain OY26 / ATCC MYA-4695 / CBS 11777 / NBRC 106824 / NRRL Y48691)</name>
    <name type="common">Fission yeast</name>
    <dbReference type="NCBI Taxonomy" id="653667"/>
    <lineage>
        <taxon>Eukaryota</taxon>
        <taxon>Fungi</taxon>
        <taxon>Dikarya</taxon>
        <taxon>Ascomycota</taxon>
        <taxon>Taphrinomycotina</taxon>
        <taxon>Schizosaccharomycetes</taxon>
        <taxon>Schizosaccharomycetales</taxon>
        <taxon>Schizosaccharomycetaceae</taxon>
        <taxon>Schizosaccharomyces</taxon>
    </lineage>
</organism>
<evidence type="ECO:0000313" key="3">
    <source>
        <dbReference type="EMBL" id="EPY51574.1"/>
    </source>
</evidence>
<name>S9VZF7_SCHCR</name>
<gene>
    <name evidence="3" type="ORF">SPOG_05058</name>
</gene>
<evidence type="ECO:0000256" key="1">
    <source>
        <dbReference type="ARBA" id="ARBA00005788"/>
    </source>
</evidence>
<dbReference type="AlphaFoldDB" id="S9VZF7"/>
<sequence length="188" mass="21914">MDARVFVNEFNIPPPTTETSEDVMRFLKDFEIATKGRSIENEVNVRLQMQQILNVASQFRQRERTLEDTPPRWFQMWVNDENGFSGLFNRIGRMEARIDRIANVQRRSLGFPIDVVPFLNGEEPTEKLPQIRSVEDIDLLTKDQCTSYLNGYGIRFNPNETIKLKERLRDVVGLMSAYDLAYQFSGFP</sequence>
<dbReference type="InterPro" id="IPR013902">
    <property type="entry name" value="Mug135-like_C"/>
</dbReference>
<protein>
    <recommendedName>
        <fullName evidence="2">Mug135-like C-terminal domain-containing protein</fullName>
    </recommendedName>
</protein>
<dbReference type="HOGENOM" id="CLU_084289_0_0_1"/>
<dbReference type="Pfam" id="PF08593">
    <property type="entry name" value="Mug135_C"/>
    <property type="match status" value="1"/>
</dbReference>
<dbReference type="OrthoDB" id="5297016at2759"/>
<feature type="domain" description="Mug135-like C-terminal" evidence="2">
    <location>
        <begin position="106"/>
        <end position="174"/>
    </location>
</feature>
<evidence type="ECO:0000259" key="2">
    <source>
        <dbReference type="Pfam" id="PF08593"/>
    </source>
</evidence>